<keyword evidence="3" id="KW-1185">Reference proteome</keyword>
<feature type="compositionally biased region" description="Basic and acidic residues" evidence="1">
    <location>
        <begin position="78"/>
        <end position="103"/>
    </location>
</feature>
<feature type="compositionally biased region" description="Acidic residues" evidence="1">
    <location>
        <begin position="125"/>
        <end position="149"/>
    </location>
</feature>
<feature type="compositionally biased region" description="Basic and acidic residues" evidence="1">
    <location>
        <begin position="42"/>
        <end position="65"/>
    </location>
</feature>
<sequence length="1000" mass="112501">MPTILALSLAFNGHLLEQQQQHAVATPAAEVSPAEFIARLTSQEEHQQQISGLREHNLNGGKRADGSAQSEAGTVHEGVQEEKACDSGSRDPQDDPQNEWRDWDGDDENESEELSDQQGPQRDAVEEEDFQDLSSDDELSETQSADEENEISRESLEVKMEELLRLMNVSDQECEEEDMDHDAEGVSASLGNDASSAQHLWRNRRFQPLFSGSSSTVLAAAMEALQEKRSGGIGNNTFDRQCKRIARLLPQPNLYPPSLYAMKQVVGAEDLSPYVVHCCVNDCVRFERFPEKEWRLHKDELCPACDERRFEEYRTQKGPRLRPRNYCIDFGFEKSIKELWADPEFCKARNEDGTRDPFGDDFWGGRYAAEIDAKVGGGLFRRENGGYEIGFDFAKPYKGLQFSMGFVFLRSLDLSSTRRSEKRFRQVLIIIRGPKEPTWIAPYFEGVLGEAAKGGTQGFEITVDSSTKQTTRHRTYVCLISTDTLARNALQEFVAATAYLGCGYCWFEGSKYEGPKQGVYFAGYAKPAPQHIRGGGKGLLAGQAPRRTHEQHLRHGEAVENEEESEEETGYKGVCCVAKFLPYFDVTKGFLLPIAHGCLLGNVKDFLNVVMADYKLEADRPEHVMTKANRRKVVERQGEIRWTHEHGSPGKCVVKHRGSMTMSELLQFVETSSVYVMRGCLTPELDKAWRHLRAVVLHYCRITDDGMDMEQRVKAKQNALAYAKIVEQEIGPHMCKLNLHMIVNHAFDQETATGATAKSLEWWVEQGVQEMKQTVANMGLTWQPAKVIGNDVLLKKALINCAIEVPEYAPLVGLSEVPEPEQFKGPTDELQDGVQFLHVGRKVRLGQLGDDALADLGSFAESAEFTTDQTRWSVHEFRAAQVRGEGFQAREHYATKVRHSFNVQVRVALKQGRQAKLAYATVLRFFRVLDGVTGDQLRVVQLDVFGQAKTEKGLDVIDASQPIMSGKFFDVSCLITKFVFVKEKGNEKRTFVLPCRSRGL</sequence>
<evidence type="ECO:0000313" key="2">
    <source>
        <dbReference type="EMBL" id="GAQ92757.1"/>
    </source>
</evidence>
<gene>
    <name evidence="2" type="ORF">KFL_011230030</name>
</gene>
<dbReference type="OrthoDB" id="1079179at2759"/>
<protein>
    <submittedName>
        <fullName evidence="2">Uncharacterized protein</fullName>
    </submittedName>
</protein>
<evidence type="ECO:0000256" key="1">
    <source>
        <dbReference type="SAM" id="MobiDB-lite"/>
    </source>
</evidence>
<name>A0A1Y1IVN1_KLENI</name>
<feature type="compositionally biased region" description="Acidic residues" evidence="1">
    <location>
        <begin position="104"/>
        <end position="115"/>
    </location>
</feature>
<dbReference type="AlphaFoldDB" id="A0A1Y1IVN1"/>
<proteinExistence type="predicted"/>
<organism evidence="2 3">
    <name type="scientific">Klebsormidium nitens</name>
    <name type="common">Green alga</name>
    <name type="synonym">Ulothrix nitens</name>
    <dbReference type="NCBI Taxonomy" id="105231"/>
    <lineage>
        <taxon>Eukaryota</taxon>
        <taxon>Viridiplantae</taxon>
        <taxon>Streptophyta</taxon>
        <taxon>Klebsormidiophyceae</taxon>
        <taxon>Klebsormidiales</taxon>
        <taxon>Klebsormidiaceae</taxon>
        <taxon>Klebsormidium</taxon>
    </lineage>
</organism>
<dbReference type="OMA" id="IIMRKWL"/>
<dbReference type="EMBL" id="DF238072">
    <property type="protein sequence ID" value="GAQ92757.1"/>
    <property type="molecule type" value="Genomic_DNA"/>
</dbReference>
<reference evidence="2 3" key="1">
    <citation type="journal article" date="2014" name="Nat. Commun.">
        <title>Klebsormidium flaccidum genome reveals primary factors for plant terrestrial adaptation.</title>
        <authorList>
            <person name="Hori K."/>
            <person name="Maruyama F."/>
            <person name="Fujisawa T."/>
            <person name="Togashi T."/>
            <person name="Yamamoto N."/>
            <person name="Seo M."/>
            <person name="Sato S."/>
            <person name="Yamada T."/>
            <person name="Mori H."/>
            <person name="Tajima N."/>
            <person name="Moriyama T."/>
            <person name="Ikeuchi M."/>
            <person name="Watanabe M."/>
            <person name="Wada H."/>
            <person name="Kobayashi K."/>
            <person name="Saito M."/>
            <person name="Masuda T."/>
            <person name="Sasaki-Sekimoto Y."/>
            <person name="Mashiguchi K."/>
            <person name="Awai K."/>
            <person name="Shimojima M."/>
            <person name="Masuda S."/>
            <person name="Iwai M."/>
            <person name="Nobusawa T."/>
            <person name="Narise T."/>
            <person name="Kondo S."/>
            <person name="Saito H."/>
            <person name="Sato R."/>
            <person name="Murakawa M."/>
            <person name="Ihara Y."/>
            <person name="Oshima-Yamada Y."/>
            <person name="Ohtaka K."/>
            <person name="Satoh M."/>
            <person name="Sonobe K."/>
            <person name="Ishii M."/>
            <person name="Ohtani R."/>
            <person name="Kanamori-Sato M."/>
            <person name="Honoki R."/>
            <person name="Miyazaki D."/>
            <person name="Mochizuki H."/>
            <person name="Umetsu J."/>
            <person name="Higashi K."/>
            <person name="Shibata D."/>
            <person name="Kamiya Y."/>
            <person name="Sato N."/>
            <person name="Nakamura Y."/>
            <person name="Tabata S."/>
            <person name="Ida S."/>
            <person name="Kurokawa K."/>
            <person name="Ohta H."/>
        </authorList>
    </citation>
    <scope>NUCLEOTIDE SEQUENCE [LARGE SCALE GENOMIC DNA]</scope>
    <source>
        <strain evidence="2 3">NIES-2285</strain>
    </source>
</reference>
<evidence type="ECO:0000313" key="3">
    <source>
        <dbReference type="Proteomes" id="UP000054558"/>
    </source>
</evidence>
<dbReference type="Proteomes" id="UP000054558">
    <property type="component" value="Unassembled WGS sequence"/>
</dbReference>
<accession>A0A1Y1IVN1</accession>
<feature type="region of interest" description="Disordered" evidence="1">
    <location>
        <begin position="42"/>
        <end position="154"/>
    </location>
</feature>